<accession>A0A5C3KFD4</accession>
<evidence type="ECO:0000256" key="1">
    <source>
        <dbReference type="SAM" id="MobiDB-lite"/>
    </source>
</evidence>
<evidence type="ECO:0000313" key="2">
    <source>
        <dbReference type="EMBL" id="TFK18403.1"/>
    </source>
</evidence>
<name>A0A5C3KFD4_COPMA</name>
<reference evidence="2 3" key="1">
    <citation type="journal article" date="2019" name="Nat. Ecol. Evol.">
        <title>Megaphylogeny resolves global patterns of mushroom evolution.</title>
        <authorList>
            <person name="Varga T."/>
            <person name="Krizsan K."/>
            <person name="Foldi C."/>
            <person name="Dima B."/>
            <person name="Sanchez-Garcia M."/>
            <person name="Sanchez-Ramirez S."/>
            <person name="Szollosi G.J."/>
            <person name="Szarkandi J.G."/>
            <person name="Papp V."/>
            <person name="Albert L."/>
            <person name="Andreopoulos W."/>
            <person name="Angelini C."/>
            <person name="Antonin V."/>
            <person name="Barry K.W."/>
            <person name="Bougher N.L."/>
            <person name="Buchanan P."/>
            <person name="Buyck B."/>
            <person name="Bense V."/>
            <person name="Catcheside P."/>
            <person name="Chovatia M."/>
            <person name="Cooper J."/>
            <person name="Damon W."/>
            <person name="Desjardin D."/>
            <person name="Finy P."/>
            <person name="Geml J."/>
            <person name="Haridas S."/>
            <person name="Hughes K."/>
            <person name="Justo A."/>
            <person name="Karasinski D."/>
            <person name="Kautmanova I."/>
            <person name="Kiss B."/>
            <person name="Kocsube S."/>
            <person name="Kotiranta H."/>
            <person name="LaButti K.M."/>
            <person name="Lechner B.E."/>
            <person name="Liimatainen K."/>
            <person name="Lipzen A."/>
            <person name="Lukacs Z."/>
            <person name="Mihaltcheva S."/>
            <person name="Morgado L.N."/>
            <person name="Niskanen T."/>
            <person name="Noordeloos M.E."/>
            <person name="Ohm R.A."/>
            <person name="Ortiz-Santana B."/>
            <person name="Ovrebo C."/>
            <person name="Racz N."/>
            <person name="Riley R."/>
            <person name="Savchenko A."/>
            <person name="Shiryaev A."/>
            <person name="Soop K."/>
            <person name="Spirin V."/>
            <person name="Szebenyi C."/>
            <person name="Tomsovsky M."/>
            <person name="Tulloss R.E."/>
            <person name="Uehling J."/>
            <person name="Grigoriev I.V."/>
            <person name="Vagvolgyi C."/>
            <person name="Papp T."/>
            <person name="Martin F.M."/>
            <person name="Miettinen O."/>
            <person name="Hibbett D.S."/>
            <person name="Nagy L.G."/>
        </authorList>
    </citation>
    <scope>NUCLEOTIDE SEQUENCE [LARGE SCALE GENOMIC DNA]</scope>
    <source>
        <strain evidence="2 3">CBS 121175</strain>
    </source>
</reference>
<feature type="region of interest" description="Disordered" evidence="1">
    <location>
        <begin position="665"/>
        <end position="717"/>
    </location>
</feature>
<dbReference type="AlphaFoldDB" id="A0A5C3KFD4"/>
<keyword evidence="3" id="KW-1185">Reference proteome</keyword>
<protein>
    <submittedName>
        <fullName evidence="2">Uncharacterized protein</fullName>
    </submittedName>
</protein>
<evidence type="ECO:0000313" key="3">
    <source>
        <dbReference type="Proteomes" id="UP000307440"/>
    </source>
</evidence>
<proteinExistence type="predicted"/>
<dbReference type="EMBL" id="ML210404">
    <property type="protein sequence ID" value="TFK18403.1"/>
    <property type="molecule type" value="Genomic_DNA"/>
</dbReference>
<sequence length="717" mass="78668">MILGHLSGAHHLTYIQPFLPHSSLPAPFLVLKNLQGGSFIVSVPLNPAENGNQAPFPPPPLPPTNTPPIMSNWPIFSGSFNITQDSHWYHVSITSTGDGLPLTQIMVILVVIKRLCVPTICEFPNLIYGRPRQRRVEIRRTWATGIPGGRTAFLAHAKFSGGLNLIARLLPSPLPRKYNASDSKGAVLTSIPRLQMPLLTTTTPCPNEPSTFENGGNILACEHTGPQNIVGKLASSVRACNLPVMFNHLGVAELVQAVVIVRIAAGQGSWVIMTAHCLRETKCLVVSADDSGADPTLPAPSDPPMHVTIARRLQPSMQTRGTRQEYLARFTCCGTSEDPKLMSDGGEPLPDALLVVLSAHDKTHSHVRLDSGSSGSICSAKKGIKQQEHPVRPCAILQDRLWQLQVHLPRENKVQNGRNILGDHGSAQGKAIPRLWQPQVHLPRENKVQNGRNILRDRECALTINAMSNAILQDKLATASLSNRRGGLESGRECQVAEREIDRWRAFMLCSQGKDTKPFPRFLIQDRRHMFIVQRIPRLQETVASPPDHGTLKTRLASNDLKTTGLSCSTPILLSIPPHPQHATACSSSSVFPGYKRQSASGSVLVHPGMKEVYDKEIGTIDGAMKDPICTTKVELNISWVRTWHLIHGIPWQVNKHETDALLKSAEKSAPPPSKKEKREPFMRPPLYGAGNGCQTRTEAIQSVPYHGTRMQAPLHP</sequence>
<gene>
    <name evidence="2" type="ORF">FA15DRAFT_729890</name>
</gene>
<dbReference type="Proteomes" id="UP000307440">
    <property type="component" value="Unassembled WGS sequence"/>
</dbReference>
<organism evidence="2 3">
    <name type="scientific">Coprinopsis marcescibilis</name>
    <name type="common">Agaric fungus</name>
    <name type="synonym">Psathyrella marcescibilis</name>
    <dbReference type="NCBI Taxonomy" id="230819"/>
    <lineage>
        <taxon>Eukaryota</taxon>
        <taxon>Fungi</taxon>
        <taxon>Dikarya</taxon>
        <taxon>Basidiomycota</taxon>
        <taxon>Agaricomycotina</taxon>
        <taxon>Agaricomycetes</taxon>
        <taxon>Agaricomycetidae</taxon>
        <taxon>Agaricales</taxon>
        <taxon>Agaricineae</taxon>
        <taxon>Psathyrellaceae</taxon>
        <taxon>Coprinopsis</taxon>
    </lineage>
</organism>